<dbReference type="InterPro" id="IPR039131">
    <property type="entry name" value="NDUFAF1"/>
</dbReference>
<dbReference type="GeneID" id="94022286"/>
<gene>
    <name evidence="3" type="ORF">SAMN04488041_11211</name>
</gene>
<dbReference type="RefSeq" id="WP_074637689.1">
    <property type="nucleotide sequence ID" value="NZ_CP160849.1"/>
</dbReference>
<dbReference type="EMBL" id="FNNB01000012">
    <property type="protein sequence ID" value="SDX68983.1"/>
    <property type="molecule type" value="Genomic_DNA"/>
</dbReference>
<dbReference type="PANTHER" id="PTHR13194:SF19">
    <property type="entry name" value="NAD(P)-BINDING ROSSMANN-FOLD SUPERFAMILY PROTEIN"/>
    <property type="match status" value="1"/>
</dbReference>
<evidence type="ECO:0000313" key="4">
    <source>
        <dbReference type="Proteomes" id="UP000183076"/>
    </source>
</evidence>
<name>A0A1H3DR43_9RHOB</name>
<dbReference type="Gene3D" id="2.60.120.430">
    <property type="entry name" value="Galactose-binding lectin"/>
    <property type="match status" value="1"/>
</dbReference>
<dbReference type="AlphaFoldDB" id="A0A1H3DR43"/>
<organism evidence="3 4">
    <name type="scientific">Sulfitobacter pontiacus</name>
    <dbReference type="NCBI Taxonomy" id="60137"/>
    <lineage>
        <taxon>Bacteria</taxon>
        <taxon>Pseudomonadati</taxon>
        <taxon>Pseudomonadota</taxon>
        <taxon>Alphaproteobacteria</taxon>
        <taxon>Rhodobacterales</taxon>
        <taxon>Roseobacteraceae</taxon>
        <taxon>Sulfitobacter</taxon>
    </lineage>
</organism>
<dbReference type="SUPFAM" id="SSF49785">
    <property type="entry name" value="Galactose-binding domain-like"/>
    <property type="match status" value="1"/>
</dbReference>
<dbReference type="Pfam" id="PF08547">
    <property type="entry name" value="CIA30"/>
    <property type="match status" value="1"/>
</dbReference>
<feature type="domain" description="NADH:ubiquinone oxidoreductase intermediate-associated protein 30" evidence="2">
    <location>
        <begin position="6"/>
        <end position="142"/>
    </location>
</feature>
<proteinExistence type="inferred from homology"/>
<reference evidence="4" key="1">
    <citation type="submission" date="2016-10" db="EMBL/GenBank/DDBJ databases">
        <authorList>
            <person name="Varghese N."/>
            <person name="Submissions S."/>
        </authorList>
    </citation>
    <scope>NUCLEOTIDE SEQUENCE [LARGE SCALE GENOMIC DNA]</scope>
    <source>
        <strain evidence="4">DSM 10014</strain>
    </source>
</reference>
<dbReference type="Proteomes" id="UP000183076">
    <property type="component" value="Unassembled WGS sequence"/>
</dbReference>
<comment type="similarity">
    <text evidence="1">Belongs to the CIA30 family.</text>
</comment>
<dbReference type="STRING" id="60137.SAMN04488041_11211"/>
<accession>A0A1H3DR43</accession>
<dbReference type="PANTHER" id="PTHR13194">
    <property type="entry name" value="COMPLEX I INTERMEDIATE-ASSOCIATED PROTEIN 30"/>
    <property type="match status" value="1"/>
</dbReference>
<dbReference type="InterPro" id="IPR008979">
    <property type="entry name" value="Galactose-bd-like_sf"/>
</dbReference>
<evidence type="ECO:0000313" key="3">
    <source>
        <dbReference type="EMBL" id="SDX68983.1"/>
    </source>
</evidence>
<protein>
    <submittedName>
        <fullName evidence="3">Complex I intermediate-associated protein 30 (CIA30)</fullName>
    </submittedName>
</protein>
<dbReference type="InterPro" id="IPR013857">
    <property type="entry name" value="NADH-UbQ_OxRdtase-assoc_prot30"/>
</dbReference>
<evidence type="ECO:0000259" key="2">
    <source>
        <dbReference type="Pfam" id="PF08547"/>
    </source>
</evidence>
<sequence length="159" mass="17284">MNQLAPKWEFVSDTVMGGVSTGSATEEIVGGHHATVLRGTVSLENNGGFIQMAFDLHEGGTDVDVSAWDGIEMDVYGDGGTYDVRLRTAQLSRPWQSFRADFGGEPHWHNVKIPFSSLVSHRVEAIFDPTCLRRIGILAIGRARDACIAVSNIGFYSAN</sequence>
<evidence type="ECO:0000256" key="1">
    <source>
        <dbReference type="ARBA" id="ARBA00007884"/>
    </source>
</evidence>